<dbReference type="RefSeq" id="WP_132460199.1">
    <property type="nucleotide sequence ID" value="NZ_SLXP01000001.1"/>
</dbReference>
<evidence type="ECO:0000313" key="4">
    <source>
        <dbReference type="EMBL" id="TCP44044.1"/>
    </source>
</evidence>
<dbReference type="InterPro" id="IPR000182">
    <property type="entry name" value="GNAT_dom"/>
</dbReference>
<dbReference type="GO" id="GO:0016747">
    <property type="term" value="F:acyltransferase activity, transferring groups other than amino-acyl groups"/>
    <property type="evidence" value="ECO:0007669"/>
    <property type="project" value="InterPro"/>
</dbReference>
<protein>
    <submittedName>
        <fullName evidence="4">Phosphinothricin acetyltransferase</fullName>
    </submittedName>
</protein>
<dbReference type="Pfam" id="PF00583">
    <property type="entry name" value="Acetyltransf_1"/>
    <property type="match status" value="1"/>
</dbReference>
<evidence type="ECO:0000313" key="5">
    <source>
        <dbReference type="Proteomes" id="UP000294835"/>
    </source>
</evidence>
<proteinExistence type="predicted"/>
<dbReference type="PANTHER" id="PTHR43072">
    <property type="entry name" value="N-ACETYLTRANSFERASE"/>
    <property type="match status" value="1"/>
</dbReference>
<sequence length="173" mass="17687">MTLRPATPDDAAAIAAVWNPFIREGFVTFNSALKPPAEIAALIQARTAAGHGFLVADENGAVAGFATYGQFRAGVGYAHTMEHTILLAPGAGGRGLGRALMAALEDHAAAAGAQSMIAGVSAANPPGIAFHAAIGYAERARLPQVGFKAGRWLDLVLMQKMLSAAPDTAPAAR</sequence>
<evidence type="ECO:0000256" key="2">
    <source>
        <dbReference type="ARBA" id="ARBA00023315"/>
    </source>
</evidence>
<dbReference type="Gene3D" id="3.40.630.30">
    <property type="match status" value="1"/>
</dbReference>
<dbReference type="PROSITE" id="PS51186">
    <property type="entry name" value="GNAT"/>
    <property type="match status" value="1"/>
</dbReference>
<reference evidence="4 5" key="1">
    <citation type="submission" date="2019-03" db="EMBL/GenBank/DDBJ databases">
        <title>Genomic Encyclopedia of Type Strains, Phase IV (KMG-IV): sequencing the most valuable type-strain genomes for metagenomic binning, comparative biology and taxonomic classification.</title>
        <authorList>
            <person name="Goeker M."/>
        </authorList>
    </citation>
    <scope>NUCLEOTIDE SEQUENCE [LARGE SCALE GENOMIC DNA]</scope>
    <source>
        <strain evidence="4 5">DSM 18063</strain>
    </source>
</reference>
<dbReference type="InterPro" id="IPR016181">
    <property type="entry name" value="Acyl_CoA_acyltransferase"/>
</dbReference>
<dbReference type="PANTHER" id="PTHR43072:SF23">
    <property type="entry name" value="UPF0039 PROTEIN C11D3.02C"/>
    <property type="match status" value="1"/>
</dbReference>
<keyword evidence="2" id="KW-0012">Acyltransferase</keyword>
<keyword evidence="5" id="KW-1185">Reference proteome</keyword>
<dbReference type="EMBL" id="SLXP01000001">
    <property type="protein sequence ID" value="TCP44044.1"/>
    <property type="molecule type" value="Genomic_DNA"/>
</dbReference>
<accession>A0A4R2Q7P1</accession>
<keyword evidence="1 4" id="KW-0808">Transferase</keyword>
<name>A0A4R2Q7P1_9RHOB</name>
<dbReference type="Proteomes" id="UP000294835">
    <property type="component" value="Unassembled WGS sequence"/>
</dbReference>
<evidence type="ECO:0000259" key="3">
    <source>
        <dbReference type="PROSITE" id="PS51186"/>
    </source>
</evidence>
<gene>
    <name evidence="4" type="ORF">EV662_101130</name>
</gene>
<comment type="caution">
    <text evidence="4">The sequence shown here is derived from an EMBL/GenBank/DDBJ whole genome shotgun (WGS) entry which is preliminary data.</text>
</comment>
<dbReference type="SUPFAM" id="SSF55729">
    <property type="entry name" value="Acyl-CoA N-acyltransferases (Nat)"/>
    <property type="match status" value="1"/>
</dbReference>
<dbReference type="OrthoDB" id="5459937at2"/>
<organism evidence="4 5">
    <name type="scientific">Rhodovulum marinum</name>
    <dbReference type="NCBI Taxonomy" id="320662"/>
    <lineage>
        <taxon>Bacteria</taxon>
        <taxon>Pseudomonadati</taxon>
        <taxon>Pseudomonadota</taxon>
        <taxon>Alphaproteobacteria</taxon>
        <taxon>Rhodobacterales</taxon>
        <taxon>Paracoccaceae</taxon>
        <taxon>Rhodovulum</taxon>
    </lineage>
</organism>
<dbReference type="AlphaFoldDB" id="A0A4R2Q7P1"/>
<evidence type="ECO:0000256" key="1">
    <source>
        <dbReference type="ARBA" id="ARBA00022679"/>
    </source>
</evidence>
<feature type="domain" description="N-acetyltransferase" evidence="3">
    <location>
        <begin position="1"/>
        <end position="163"/>
    </location>
</feature>